<proteinExistence type="predicted"/>
<evidence type="ECO:0000313" key="2">
    <source>
        <dbReference type="Proteomes" id="UP000741282"/>
    </source>
</evidence>
<dbReference type="EMBL" id="JAGQLN010000012">
    <property type="protein sequence ID" value="MCA9376964.1"/>
    <property type="molecule type" value="Genomic_DNA"/>
</dbReference>
<protein>
    <submittedName>
        <fullName evidence="1">Uncharacterized protein</fullName>
    </submittedName>
</protein>
<comment type="caution">
    <text evidence="1">The sequence shown here is derived from an EMBL/GenBank/DDBJ whole genome shotgun (WGS) entry which is preliminary data.</text>
</comment>
<dbReference type="SUPFAM" id="SSF56059">
    <property type="entry name" value="Glutathione synthetase ATP-binding domain-like"/>
    <property type="match status" value="1"/>
</dbReference>
<accession>A0A955I2N4</accession>
<dbReference type="AlphaFoldDB" id="A0A955I2N4"/>
<reference evidence="1" key="1">
    <citation type="submission" date="2020-04" db="EMBL/GenBank/DDBJ databases">
        <authorList>
            <person name="Zhang T."/>
        </authorList>
    </citation>
    <scope>NUCLEOTIDE SEQUENCE</scope>
    <source>
        <strain evidence="1">HKST-UBA17</strain>
    </source>
</reference>
<organism evidence="1 2">
    <name type="scientific">Candidatus Dojkabacteria bacterium</name>
    <dbReference type="NCBI Taxonomy" id="2099670"/>
    <lineage>
        <taxon>Bacteria</taxon>
        <taxon>Candidatus Dojkabacteria</taxon>
    </lineage>
</organism>
<evidence type="ECO:0000313" key="1">
    <source>
        <dbReference type="EMBL" id="MCA9376964.1"/>
    </source>
</evidence>
<sequence length="448" mass="50727">MTDDLKWMTERFEPKKLLSDEYYTKHMLLADNVTQRSTFSLPIKETELRKYNEAFELFSSAVHKVADLLIETERTDILKAFKLDLLDLQAIKKRRTRTIFNYGRIDTVLGSSGFRLVEINTRRPQMYEDADWFESIAMSKKAQEGDWSTGQIIRAMESQYLAEHGRDPGAILVIHNGLKERFPFAFITQAEEIYRSSKIIDVNCNELKEFFDLCELNSSDELLYRGSRIDQVIIQFLCGGDAMVYKRGKIIHQKLARSYSQGTLEISSPPSALVSGNKGLLGLLRDIEIQKHSGLKSDENDAIETLLPRTYDLSDFMNNIKRSDSYSKDDYVLKTSGSVSGHGVAIGSNFSEHLFEELLSKAHQGDSSAVVQEIIELDSREILVHGDMSATCAGTTLEPFITYSNDIFKVVGYSSRAILEENLATVNKFNPADKISEIMFGHVLEISS</sequence>
<name>A0A955I2N4_9BACT</name>
<dbReference type="Proteomes" id="UP000741282">
    <property type="component" value="Unassembled WGS sequence"/>
</dbReference>
<gene>
    <name evidence="1" type="ORF">KC685_03535</name>
</gene>
<reference evidence="1" key="2">
    <citation type="journal article" date="2021" name="Microbiome">
        <title>Successional dynamics and alternative stable states in a saline activated sludge microbial community over 9 years.</title>
        <authorList>
            <person name="Wang Y."/>
            <person name="Ye J."/>
            <person name="Ju F."/>
            <person name="Liu L."/>
            <person name="Boyd J.A."/>
            <person name="Deng Y."/>
            <person name="Parks D.H."/>
            <person name="Jiang X."/>
            <person name="Yin X."/>
            <person name="Woodcroft B.J."/>
            <person name="Tyson G.W."/>
            <person name="Hugenholtz P."/>
            <person name="Polz M.F."/>
            <person name="Zhang T."/>
        </authorList>
    </citation>
    <scope>NUCLEOTIDE SEQUENCE</scope>
    <source>
        <strain evidence="1">HKST-UBA17</strain>
    </source>
</reference>